<dbReference type="PRINTS" id="PR00597">
    <property type="entry name" value="GELSOLIN"/>
</dbReference>
<proteinExistence type="inferred from homology"/>
<evidence type="ECO:0000256" key="4">
    <source>
        <dbReference type="ARBA" id="ARBA00022490"/>
    </source>
</evidence>
<organism evidence="11 12">
    <name type="scientific">Vitis vinifera</name>
    <name type="common">Grape</name>
    <dbReference type="NCBI Taxonomy" id="29760"/>
    <lineage>
        <taxon>Eukaryota</taxon>
        <taxon>Viridiplantae</taxon>
        <taxon>Streptophyta</taxon>
        <taxon>Embryophyta</taxon>
        <taxon>Tracheophyta</taxon>
        <taxon>Spermatophyta</taxon>
        <taxon>Magnoliopsida</taxon>
        <taxon>eudicotyledons</taxon>
        <taxon>Gunneridae</taxon>
        <taxon>Pentapetalae</taxon>
        <taxon>rosids</taxon>
        <taxon>Vitales</taxon>
        <taxon>Vitaceae</taxon>
        <taxon>Viteae</taxon>
        <taxon>Vitis</taxon>
    </lineage>
</organism>
<dbReference type="InterPro" id="IPR007123">
    <property type="entry name" value="Gelsolin-like_dom"/>
</dbReference>
<dbReference type="InterPro" id="IPR029006">
    <property type="entry name" value="ADF-H/Gelsolin-like_dom_sf"/>
</dbReference>
<dbReference type="AlphaFoldDB" id="A0A438BZZ8"/>
<dbReference type="FunFam" id="3.40.20.10:FF:000028">
    <property type="entry name" value="Villin-like 1"/>
    <property type="match status" value="1"/>
</dbReference>
<evidence type="ECO:0000256" key="1">
    <source>
        <dbReference type="ARBA" id="ARBA00004245"/>
    </source>
</evidence>
<dbReference type="FunFam" id="3.40.20.10:FF:000001">
    <property type="entry name" value="Gelsolin"/>
    <property type="match status" value="1"/>
</dbReference>
<dbReference type="SMART" id="SM00262">
    <property type="entry name" value="GEL"/>
    <property type="match status" value="6"/>
</dbReference>
<dbReference type="PANTHER" id="PTHR11977">
    <property type="entry name" value="VILLIN"/>
    <property type="match status" value="1"/>
</dbReference>
<dbReference type="FunFam" id="3.40.20.10:FF:000038">
    <property type="entry name" value="Villin-like 1"/>
    <property type="match status" value="1"/>
</dbReference>
<dbReference type="CDD" id="cd11291">
    <property type="entry name" value="gelsolin_S6_like"/>
    <property type="match status" value="1"/>
</dbReference>
<keyword evidence="6" id="KW-0106">Calcium</keyword>
<evidence type="ECO:0000313" key="11">
    <source>
        <dbReference type="EMBL" id="RVW16543.1"/>
    </source>
</evidence>
<dbReference type="PROSITE" id="PS51089">
    <property type="entry name" value="HP"/>
    <property type="match status" value="1"/>
</dbReference>
<dbReference type="PANTHER" id="PTHR11977:SF51">
    <property type="entry name" value="PROTEIN FLIGHTLESS-1 HOMOLOG"/>
    <property type="match status" value="1"/>
</dbReference>
<evidence type="ECO:0000256" key="8">
    <source>
        <dbReference type="ARBA" id="ARBA00023212"/>
    </source>
</evidence>
<evidence type="ECO:0000256" key="6">
    <source>
        <dbReference type="ARBA" id="ARBA00022837"/>
    </source>
</evidence>
<keyword evidence="4" id="KW-0963">Cytoplasm</keyword>
<dbReference type="FunFam" id="3.40.20.10:FF:000039">
    <property type="entry name" value="Villin-4"/>
    <property type="match status" value="1"/>
</dbReference>
<feature type="compositionally biased region" description="Polar residues" evidence="9">
    <location>
        <begin position="828"/>
        <end position="839"/>
    </location>
</feature>
<evidence type="ECO:0000256" key="3">
    <source>
        <dbReference type="ARBA" id="ARBA00022467"/>
    </source>
</evidence>
<dbReference type="GO" id="GO:0051015">
    <property type="term" value="F:actin filament binding"/>
    <property type="evidence" value="ECO:0007669"/>
    <property type="project" value="InterPro"/>
</dbReference>
<keyword evidence="3" id="KW-0117">Actin capping</keyword>
<dbReference type="InterPro" id="IPR036886">
    <property type="entry name" value="Villin_headpiece_dom_sf"/>
</dbReference>
<dbReference type="InterPro" id="IPR007122">
    <property type="entry name" value="Villin/Gelsolin"/>
</dbReference>
<dbReference type="InterPro" id="IPR003128">
    <property type="entry name" value="Villin_headpiece"/>
</dbReference>
<dbReference type="CDD" id="cd11289">
    <property type="entry name" value="gelsolin_S2_like"/>
    <property type="match status" value="1"/>
</dbReference>
<dbReference type="GO" id="GO:0005856">
    <property type="term" value="C:cytoskeleton"/>
    <property type="evidence" value="ECO:0007669"/>
    <property type="project" value="UniProtKB-SubCell"/>
</dbReference>
<dbReference type="FunFam" id="3.40.20.10:FF:000002">
    <property type="entry name" value="Gelsolin"/>
    <property type="match status" value="1"/>
</dbReference>
<dbReference type="Gene3D" id="3.40.20.10">
    <property type="entry name" value="Severin"/>
    <property type="match status" value="6"/>
</dbReference>
<protein>
    <submittedName>
        <fullName evidence="11">Villin-2</fullName>
    </submittedName>
</protein>
<comment type="similarity">
    <text evidence="2">Belongs to the villin/gelsolin family.</text>
</comment>
<evidence type="ECO:0000256" key="5">
    <source>
        <dbReference type="ARBA" id="ARBA00022737"/>
    </source>
</evidence>
<reference evidence="11 12" key="1">
    <citation type="journal article" date="2018" name="PLoS Genet.">
        <title>Population sequencing reveals clonal diversity and ancestral inbreeding in the grapevine cultivar Chardonnay.</title>
        <authorList>
            <person name="Roach M.J."/>
            <person name="Johnson D.L."/>
            <person name="Bohlmann J."/>
            <person name="van Vuuren H.J."/>
            <person name="Jones S.J."/>
            <person name="Pretorius I.S."/>
            <person name="Schmidt S.A."/>
            <person name="Borneman A.R."/>
        </authorList>
    </citation>
    <scope>NUCLEOTIDE SEQUENCE [LARGE SCALE GENOMIC DNA]</scope>
    <source>
        <strain evidence="12">cv. Chardonnay</strain>
        <tissue evidence="11">Leaf</tissue>
    </source>
</reference>
<comment type="caution">
    <text evidence="11">The sequence shown here is derived from an EMBL/GenBank/DDBJ whole genome shotgun (WGS) entry which is preliminary data.</text>
</comment>
<keyword evidence="8" id="KW-0206">Cytoskeleton</keyword>
<dbReference type="CDD" id="cd11290">
    <property type="entry name" value="gelsolin_S1_like"/>
    <property type="match status" value="1"/>
</dbReference>
<gene>
    <name evidence="11" type="primary">VLN2_1</name>
    <name evidence="11" type="ORF">CK203_069392</name>
</gene>
<evidence type="ECO:0000313" key="12">
    <source>
        <dbReference type="Proteomes" id="UP000288805"/>
    </source>
</evidence>
<dbReference type="Proteomes" id="UP000288805">
    <property type="component" value="Unassembled WGS sequence"/>
</dbReference>
<dbReference type="Pfam" id="PF00626">
    <property type="entry name" value="Gelsolin"/>
    <property type="match status" value="5"/>
</dbReference>
<accession>A0A438BZZ8</accession>
<feature type="compositionally biased region" description="Low complexity" evidence="9">
    <location>
        <begin position="852"/>
        <end position="862"/>
    </location>
</feature>
<evidence type="ECO:0000256" key="7">
    <source>
        <dbReference type="ARBA" id="ARBA00023203"/>
    </source>
</evidence>
<dbReference type="SMART" id="SM00153">
    <property type="entry name" value="VHP"/>
    <property type="match status" value="1"/>
</dbReference>
<sequence length="1007" mass="110026">MSSSGKVLDPAFQGVDIEQAAIVLIAIFASGIVNLTSCSGTEIWRIENFQPVPLPKSDYGKFYTGDSYIVLQTSPGKGGAYLYDIHFWIGKDTSQDESGTAAIKTVELDTVLGGRAVQHRELQGYESDKFLSYFKPCIIPLEGGIASGFKKPEEEVFETQLYVCKGKRVVRLKQVPFARSSLNHDDVFILDTENKIYQFNGANSNIQERAKALEVIQFFKDKYHEGKCDVAIVDDGKLVAESDSGEFWVLFGGFAPIGKKVATEDDVIPETTPAKLYSITDGQVNAVEGELSKAMLENNKCYLLDCGAEVFVWVGRVTQVEDRKAASQAAEEFVSSQNRPKATRITRVIQGYETHSFKSNFDSWPSGSAAGGAEEGRGKVAALLKQQGVGVKGMSKGSPVNEEVPPLLEAGLAYQCSAKTPVLKEDIGKFYSGDCYIVLYTYHSGDKKKNTSCAVGLEMRALSLLGIQRRTFSFHSNPLLLVLDTLFAVGCTELFLPICHIWGEDQNMAARLANTMFNSLKGRPVQGRIFQGKEPPQFVAIFQPMVVLKGGMSSGYKKSIADKGLNDETYTADCIALLRISGTSVHNNKVVQVDAAATSLNSNECFLLQSGSSIFTWHGNQSTFEQQQLAAKVADFLKPGVTLKHAKEGTESSAFWFALGGKQNYTSKKVSQEIVRDPHLFTFSFNKGKFEVEEIYNFNQDDLLTEDILILDTHAEVFVWVGQTVDPKEKQSAFEIGQKYIEVAASLEGLALNVPLYRVTEGNEPCFFTIYFSWDSTKATVQGNSFQKKVFLLFGAGHAAETQDRSNGSNQGGPTQRASAMAALTSAFRPSSGNRTTAPRPSGRGQGSSQRAAAVAALSSVLTAETKKRSPDASPSRSSRSPPPPESSPSAAIKSEMAVSETEDSQGVSDANDNEGAAAVPESNGEDSAPKREEQQDDIGTEAGQSTFSYDQLKAKSENPVTGIDFKRREAYLSDEEFQTVLGMTKDAFYKLPKWKQDMTKKKVDLF</sequence>
<evidence type="ECO:0000259" key="10">
    <source>
        <dbReference type="PROSITE" id="PS51089"/>
    </source>
</evidence>
<dbReference type="CDD" id="cd11292">
    <property type="entry name" value="gelsolin_S3_like"/>
    <property type="match status" value="1"/>
</dbReference>
<keyword evidence="5" id="KW-0677">Repeat</keyword>
<dbReference type="EMBL" id="QGNW01002588">
    <property type="protein sequence ID" value="RVW16543.1"/>
    <property type="molecule type" value="Genomic_DNA"/>
</dbReference>
<dbReference type="GO" id="GO:0051693">
    <property type="term" value="P:actin filament capping"/>
    <property type="evidence" value="ECO:0007669"/>
    <property type="project" value="UniProtKB-KW"/>
</dbReference>
<dbReference type="Gene3D" id="1.10.950.10">
    <property type="entry name" value="Villin headpiece domain"/>
    <property type="match status" value="1"/>
</dbReference>
<keyword evidence="7" id="KW-0009">Actin-binding</keyword>
<dbReference type="Pfam" id="PF02209">
    <property type="entry name" value="VHP"/>
    <property type="match status" value="1"/>
</dbReference>
<evidence type="ECO:0000256" key="9">
    <source>
        <dbReference type="SAM" id="MobiDB-lite"/>
    </source>
</evidence>
<name>A0A438BZZ8_VITVI</name>
<dbReference type="SUPFAM" id="SSF55753">
    <property type="entry name" value="Actin depolymerizing proteins"/>
    <property type="match status" value="6"/>
</dbReference>
<dbReference type="GO" id="GO:0007015">
    <property type="term" value="P:actin filament organization"/>
    <property type="evidence" value="ECO:0007669"/>
    <property type="project" value="UniProtKB-ARBA"/>
</dbReference>
<comment type="subcellular location">
    <subcellularLocation>
        <location evidence="1">Cytoplasm</location>
        <location evidence="1">Cytoskeleton</location>
    </subcellularLocation>
</comment>
<dbReference type="CDD" id="cd11288">
    <property type="entry name" value="gelsolin_S5_like"/>
    <property type="match status" value="1"/>
</dbReference>
<feature type="domain" description="HP" evidence="10">
    <location>
        <begin position="942"/>
        <end position="1007"/>
    </location>
</feature>
<evidence type="ECO:0000256" key="2">
    <source>
        <dbReference type="ARBA" id="ARBA00008418"/>
    </source>
</evidence>
<feature type="region of interest" description="Disordered" evidence="9">
    <location>
        <begin position="827"/>
        <end position="958"/>
    </location>
</feature>
<dbReference type="SUPFAM" id="SSF47050">
    <property type="entry name" value="VHP, Villin headpiece domain"/>
    <property type="match status" value="1"/>
</dbReference>